<keyword evidence="6" id="KW-0456">Lyase</keyword>
<sequence length="432" mass="46444">MPERPVVMVGFVPVAVTSLAQFQPEGSVIVIDEPDVIRKRELGPKADEAPVVRELIAWEYQLEGAADAFYNAHPDLDPAAVAPLQEYATPFAARLAERYGVPTGGYGALRILRDKAVLRRVSRAAGILNPESVEVTGPDEVRAFMAEHPGPAVLKPANRQAALGTRILASPDEIDEAWAETTAMDEGVMVPDRGFELRMLVERCVQGREYSVELLVERGRAVFGNVTGKELYPGGRPVELGHLVPADIPGDLDALLRAETGRLLEAVGFGTGIAHCEWIVENGRPYLVECAGRFPGDGIVDLIDRAYRVDLVRAFWTLMKGEPLTAPLPEKAPGAAAIRFLHTGAGVVEDVSGLDEARALPGVQACSVTVEPGAEVRELRSSWDRVGSVVTEAENGAEAVAAARRALDTIQIKVRPAQDGPVQDEPAQDRPA</sequence>
<keyword evidence="2 4" id="KW-0547">Nucleotide-binding</keyword>
<keyword evidence="3 4" id="KW-0067">ATP-binding</keyword>
<name>A0ABQ3D6Y4_9ACTN</name>
<dbReference type="SUPFAM" id="SSF56059">
    <property type="entry name" value="Glutathione synthetase ATP-binding domain-like"/>
    <property type="match status" value="1"/>
</dbReference>
<dbReference type="PANTHER" id="PTHR43585">
    <property type="entry name" value="FUMIPYRROLE BIOSYNTHESIS PROTEIN C"/>
    <property type="match status" value="1"/>
</dbReference>
<feature type="domain" description="ATP-grasp" evidence="5">
    <location>
        <begin position="119"/>
        <end position="320"/>
    </location>
</feature>
<dbReference type="EMBL" id="BMVN01000046">
    <property type="protein sequence ID" value="GHA62133.1"/>
    <property type="molecule type" value="Genomic_DNA"/>
</dbReference>
<dbReference type="InterPro" id="IPR013815">
    <property type="entry name" value="ATP_grasp_subdomain_1"/>
</dbReference>
<dbReference type="Gene3D" id="3.30.1490.20">
    <property type="entry name" value="ATP-grasp fold, A domain"/>
    <property type="match status" value="1"/>
</dbReference>
<keyword evidence="1" id="KW-0436">Ligase</keyword>
<dbReference type="PROSITE" id="PS50975">
    <property type="entry name" value="ATP_GRASP"/>
    <property type="match status" value="1"/>
</dbReference>
<dbReference type="Proteomes" id="UP000653644">
    <property type="component" value="Unassembled WGS sequence"/>
</dbReference>
<proteinExistence type="predicted"/>
<evidence type="ECO:0000313" key="7">
    <source>
        <dbReference type="Proteomes" id="UP000653644"/>
    </source>
</evidence>
<gene>
    <name evidence="6" type="ORF">GCM10010345_77790</name>
</gene>
<dbReference type="Pfam" id="PF13535">
    <property type="entry name" value="ATP-grasp_4"/>
    <property type="match status" value="1"/>
</dbReference>
<evidence type="ECO:0000259" key="5">
    <source>
        <dbReference type="PROSITE" id="PS50975"/>
    </source>
</evidence>
<keyword evidence="7" id="KW-1185">Reference proteome</keyword>
<comment type="caution">
    <text evidence="6">The sequence shown here is derived from an EMBL/GenBank/DDBJ whole genome shotgun (WGS) entry which is preliminary data.</text>
</comment>
<dbReference type="GO" id="GO:0016829">
    <property type="term" value="F:lyase activity"/>
    <property type="evidence" value="ECO:0007669"/>
    <property type="project" value="UniProtKB-KW"/>
</dbReference>
<protein>
    <submittedName>
        <fullName evidence="6">Argininosuccinate lyase</fullName>
    </submittedName>
</protein>
<evidence type="ECO:0000256" key="1">
    <source>
        <dbReference type="ARBA" id="ARBA00022598"/>
    </source>
</evidence>
<dbReference type="InterPro" id="IPR040570">
    <property type="entry name" value="LAL_C2"/>
</dbReference>
<dbReference type="PANTHER" id="PTHR43585:SF2">
    <property type="entry name" value="ATP-GRASP ENZYME FSQD"/>
    <property type="match status" value="1"/>
</dbReference>
<dbReference type="RefSeq" id="WP_189893886.1">
    <property type="nucleotide sequence ID" value="NZ_BMVN01000046.1"/>
</dbReference>
<evidence type="ECO:0000256" key="4">
    <source>
        <dbReference type="PROSITE-ProRule" id="PRU00409"/>
    </source>
</evidence>
<dbReference type="Pfam" id="PF18603">
    <property type="entry name" value="LAL_C2"/>
    <property type="match status" value="1"/>
</dbReference>
<accession>A0ABQ3D6Y4</accession>
<organism evidence="6 7">
    <name type="scientific">Streptomyces canarius</name>
    <dbReference type="NCBI Taxonomy" id="285453"/>
    <lineage>
        <taxon>Bacteria</taxon>
        <taxon>Bacillati</taxon>
        <taxon>Actinomycetota</taxon>
        <taxon>Actinomycetes</taxon>
        <taxon>Kitasatosporales</taxon>
        <taxon>Streptomycetaceae</taxon>
        <taxon>Streptomyces</taxon>
    </lineage>
</organism>
<evidence type="ECO:0000256" key="2">
    <source>
        <dbReference type="ARBA" id="ARBA00022741"/>
    </source>
</evidence>
<evidence type="ECO:0000256" key="3">
    <source>
        <dbReference type="ARBA" id="ARBA00022840"/>
    </source>
</evidence>
<dbReference type="InterPro" id="IPR052032">
    <property type="entry name" value="ATP-dep_AA_Ligase"/>
</dbReference>
<dbReference type="InterPro" id="IPR011761">
    <property type="entry name" value="ATP-grasp"/>
</dbReference>
<evidence type="ECO:0000313" key="6">
    <source>
        <dbReference type="EMBL" id="GHA62133.1"/>
    </source>
</evidence>
<reference evidence="7" key="1">
    <citation type="journal article" date="2019" name="Int. J. Syst. Evol. Microbiol.">
        <title>The Global Catalogue of Microorganisms (GCM) 10K type strain sequencing project: providing services to taxonomists for standard genome sequencing and annotation.</title>
        <authorList>
            <consortium name="The Broad Institute Genomics Platform"/>
            <consortium name="The Broad Institute Genome Sequencing Center for Infectious Disease"/>
            <person name="Wu L."/>
            <person name="Ma J."/>
        </authorList>
    </citation>
    <scope>NUCLEOTIDE SEQUENCE [LARGE SCALE GENOMIC DNA]</scope>
    <source>
        <strain evidence="7">JCM 4733</strain>
    </source>
</reference>
<dbReference type="Gene3D" id="3.30.470.20">
    <property type="entry name" value="ATP-grasp fold, B domain"/>
    <property type="match status" value="1"/>
</dbReference>